<keyword evidence="6" id="KW-0812">Transmembrane</keyword>
<dbReference type="eggNOG" id="KOG0158">
    <property type="taxonomic scope" value="Eukaryota"/>
</dbReference>
<dbReference type="CDD" id="cd11060">
    <property type="entry name" value="CYP57A1-like"/>
    <property type="match status" value="1"/>
</dbReference>
<dbReference type="PANTHER" id="PTHR24305">
    <property type="entry name" value="CYTOCHROME P450"/>
    <property type="match status" value="1"/>
</dbReference>
<evidence type="ECO:0000256" key="3">
    <source>
        <dbReference type="ARBA" id="ARBA00023004"/>
    </source>
</evidence>
<reference evidence="7 8" key="1">
    <citation type="journal article" date="2012" name="PLoS Pathog.">
        <title>Diverse lifestyles and strategies of plant pathogenesis encoded in the genomes of eighteen Dothideomycetes fungi.</title>
        <authorList>
            <person name="Ohm R.A."/>
            <person name="Feau N."/>
            <person name="Henrissat B."/>
            <person name="Schoch C.L."/>
            <person name="Horwitz B.A."/>
            <person name="Barry K.W."/>
            <person name="Condon B.J."/>
            <person name="Copeland A.C."/>
            <person name="Dhillon B."/>
            <person name="Glaser F."/>
            <person name="Hesse C.N."/>
            <person name="Kosti I."/>
            <person name="LaButti K."/>
            <person name="Lindquist E.A."/>
            <person name="Lucas S."/>
            <person name="Salamov A.A."/>
            <person name="Bradshaw R.E."/>
            <person name="Ciuffetti L."/>
            <person name="Hamelin R.C."/>
            <person name="Kema G.H.J."/>
            <person name="Lawrence C."/>
            <person name="Scott J.A."/>
            <person name="Spatafora J.W."/>
            <person name="Turgeon B.G."/>
            <person name="de Wit P.J.G.M."/>
            <person name="Zhong S."/>
            <person name="Goodwin S.B."/>
            <person name="Grigoriev I.V."/>
        </authorList>
    </citation>
    <scope>NUCLEOTIDE SEQUENCE [LARGE SCALE GENOMIC DNA]</scope>
    <source>
        <strain evidence="8">28A</strain>
    </source>
</reference>
<dbReference type="InterPro" id="IPR002401">
    <property type="entry name" value="Cyt_P450_E_grp-I"/>
</dbReference>
<dbReference type="GO" id="GO:0020037">
    <property type="term" value="F:heme binding"/>
    <property type="evidence" value="ECO:0007669"/>
    <property type="project" value="InterPro"/>
</dbReference>
<reference evidence="7 8" key="2">
    <citation type="journal article" date="2013" name="PLoS Genet.">
        <title>Comparative genome structure, secondary metabolite, and effector coding capacity across Cochliobolus pathogens.</title>
        <authorList>
            <person name="Condon B.J."/>
            <person name="Leng Y."/>
            <person name="Wu D."/>
            <person name="Bushley K.E."/>
            <person name="Ohm R.A."/>
            <person name="Otillar R."/>
            <person name="Martin J."/>
            <person name="Schackwitz W."/>
            <person name="Grimwood J."/>
            <person name="MohdZainudin N."/>
            <person name="Xue C."/>
            <person name="Wang R."/>
            <person name="Manning V.A."/>
            <person name="Dhillon B."/>
            <person name="Tu Z.J."/>
            <person name="Steffenson B.J."/>
            <person name="Salamov A."/>
            <person name="Sun H."/>
            <person name="Lowry S."/>
            <person name="LaButti K."/>
            <person name="Han J."/>
            <person name="Copeland A."/>
            <person name="Lindquist E."/>
            <person name="Barry K."/>
            <person name="Schmutz J."/>
            <person name="Baker S.E."/>
            <person name="Ciuffetti L.M."/>
            <person name="Grigoriev I.V."/>
            <person name="Zhong S."/>
            <person name="Turgeon B.G."/>
        </authorList>
    </citation>
    <scope>NUCLEOTIDE SEQUENCE [LARGE SCALE GENOMIC DNA]</scope>
    <source>
        <strain evidence="8">28A</strain>
    </source>
</reference>
<dbReference type="STRING" id="671987.R0JQD3"/>
<keyword evidence="4 5" id="KW-0349">Heme</keyword>
<dbReference type="OrthoDB" id="3934656at2759"/>
<dbReference type="PRINTS" id="PR00463">
    <property type="entry name" value="EP450I"/>
</dbReference>
<comment type="cofactor">
    <cofactor evidence="1 4">
        <name>heme</name>
        <dbReference type="ChEBI" id="CHEBI:30413"/>
    </cofactor>
</comment>
<keyword evidence="6" id="KW-0472">Membrane</keyword>
<sequence>MRQFFELGRLLTLYNVFIVVPIVYVVVWLTYTLLLTRQRKIPGPFLAKITGLWEVKKVFDGDIHKTMIKLHERYGPIVRIAPNRYDFNTLDAVKTIYRIGDQLPKSNYYTPFGSPHGKNLLNTLDNTQHGSMKKKFASLYSMSTLLSYEPAVDSQTFVLRKKLDEFAASGELVDIPTFFQYYAFDVIGMLTFGSSMNLMKTNADAHGACAALDLAWRFASVMGLLPGLFSSLETLVKVFRLPITLDGLESVVTEHVNRHMDKAAQADGSKKDATFLSKVLTLRNEGKVADKEVRVCMEMNISAGSDTTGISLSAIMYYLYTNPSVLERLRHELDTRSKAGRLSDMATYQETQQIPYLQAVIKEVLRLHSAVGTQLTRVVPKGGCVIEGHYFPEGAEVGVNSWALHYNSDIFSDVHAFRPERWLEGDTANIRLPESFAFGQGARSCVGKNISILEMSKVIPQVVQNFDIDFSTSTEAWSHECRWFVKPKYNARLRRRATPKE</sequence>
<dbReference type="PROSITE" id="PS00086">
    <property type="entry name" value="CYTOCHROME_P450"/>
    <property type="match status" value="1"/>
</dbReference>
<dbReference type="InterPro" id="IPR017972">
    <property type="entry name" value="Cyt_P450_CS"/>
</dbReference>
<protein>
    <recommendedName>
        <fullName evidence="9">Pisatin demethylase</fullName>
    </recommendedName>
</protein>
<dbReference type="RefSeq" id="XP_008029115.1">
    <property type="nucleotide sequence ID" value="XM_008030924.1"/>
</dbReference>
<feature type="binding site" description="axial binding residue" evidence="4">
    <location>
        <position position="445"/>
    </location>
    <ligand>
        <name>heme</name>
        <dbReference type="ChEBI" id="CHEBI:30413"/>
    </ligand>
    <ligandPart>
        <name>Fe</name>
        <dbReference type="ChEBI" id="CHEBI:18248"/>
    </ligandPart>
</feature>
<dbReference type="EMBL" id="KB908833">
    <property type="protein sequence ID" value="EOA83388.1"/>
    <property type="molecule type" value="Genomic_DNA"/>
</dbReference>
<accession>R0JQD3</accession>
<dbReference type="InterPro" id="IPR050121">
    <property type="entry name" value="Cytochrome_P450_monoxygenase"/>
</dbReference>
<keyword evidence="8" id="KW-1185">Reference proteome</keyword>
<feature type="transmembrane region" description="Helical" evidence="6">
    <location>
        <begin position="12"/>
        <end position="34"/>
    </location>
</feature>
<dbReference type="PANTHER" id="PTHR24305:SF190">
    <property type="entry name" value="P450, PUTATIVE (EUROFUNG)-RELATED"/>
    <property type="match status" value="1"/>
</dbReference>
<dbReference type="InterPro" id="IPR001128">
    <property type="entry name" value="Cyt_P450"/>
</dbReference>
<dbReference type="InterPro" id="IPR036396">
    <property type="entry name" value="Cyt_P450_sf"/>
</dbReference>
<proteinExistence type="inferred from homology"/>
<dbReference type="GeneID" id="19406070"/>
<dbReference type="Pfam" id="PF00067">
    <property type="entry name" value="p450"/>
    <property type="match status" value="1"/>
</dbReference>
<keyword evidence="5" id="KW-0503">Monooxygenase</keyword>
<evidence type="ECO:0000256" key="2">
    <source>
        <dbReference type="ARBA" id="ARBA00022723"/>
    </source>
</evidence>
<evidence type="ECO:0008006" key="9">
    <source>
        <dbReference type="Google" id="ProtNLM"/>
    </source>
</evidence>
<keyword evidence="2 4" id="KW-0479">Metal-binding</keyword>
<evidence type="ECO:0000256" key="4">
    <source>
        <dbReference type="PIRSR" id="PIRSR602401-1"/>
    </source>
</evidence>
<dbReference type="GO" id="GO:0004497">
    <property type="term" value="F:monooxygenase activity"/>
    <property type="evidence" value="ECO:0007669"/>
    <property type="project" value="UniProtKB-KW"/>
</dbReference>
<dbReference type="PRINTS" id="PR00385">
    <property type="entry name" value="P450"/>
</dbReference>
<evidence type="ECO:0000256" key="5">
    <source>
        <dbReference type="RuleBase" id="RU000461"/>
    </source>
</evidence>
<comment type="similarity">
    <text evidence="5">Belongs to the cytochrome P450 family.</text>
</comment>
<organism evidence="7 8">
    <name type="scientific">Exserohilum turcicum (strain 28A)</name>
    <name type="common">Northern leaf blight fungus</name>
    <name type="synonym">Setosphaeria turcica</name>
    <dbReference type="NCBI Taxonomy" id="671987"/>
    <lineage>
        <taxon>Eukaryota</taxon>
        <taxon>Fungi</taxon>
        <taxon>Dikarya</taxon>
        <taxon>Ascomycota</taxon>
        <taxon>Pezizomycotina</taxon>
        <taxon>Dothideomycetes</taxon>
        <taxon>Pleosporomycetidae</taxon>
        <taxon>Pleosporales</taxon>
        <taxon>Pleosporineae</taxon>
        <taxon>Pleosporaceae</taxon>
        <taxon>Exserohilum</taxon>
    </lineage>
</organism>
<dbReference type="AlphaFoldDB" id="R0JQD3"/>
<evidence type="ECO:0000256" key="1">
    <source>
        <dbReference type="ARBA" id="ARBA00001971"/>
    </source>
</evidence>
<dbReference type="Gene3D" id="1.10.630.10">
    <property type="entry name" value="Cytochrome P450"/>
    <property type="match status" value="1"/>
</dbReference>
<keyword evidence="6" id="KW-1133">Transmembrane helix</keyword>
<name>R0JQD3_EXST2</name>
<keyword evidence="3 4" id="KW-0408">Iron</keyword>
<dbReference type="GO" id="GO:0016705">
    <property type="term" value="F:oxidoreductase activity, acting on paired donors, with incorporation or reduction of molecular oxygen"/>
    <property type="evidence" value="ECO:0007669"/>
    <property type="project" value="InterPro"/>
</dbReference>
<dbReference type="Proteomes" id="UP000016935">
    <property type="component" value="Unassembled WGS sequence"/>
</dbReference>
<evidence type="ECO:0000256" key="6">
    <source>
        <dbReference type="SAM" id="Phobius"/>
    </source>
</evidence>
<dbReference type="HOGENOM" id="CLU_001570_14_0_1"/>
<evidence type="ECO:0000313" key="7">
    <source>
        <dbReference type="EMBL" id="EOA83388.1"/>
    </source>
</evidence>
<evidence type="ECO:0000313" key="8">
    <source>
        <dbReference type="Proteomes" id="UP000016935"/>
    </source>
</evidence>
<keyword evidence="5" id="KW-0560">Oxidoreductase</keyword>
<dbReference type="SUPFAM" id="SSF48264">
    <property type="entry name" value="Cytochrome P450"/>
    <property type="match status" value="1"/>
</dbReference>
<gene>
    <name evidence="7" type="ORF">SETTUDRAFT_93968</name>
</gene>
<dbReference type="GO" id="GO:0005506">
    <property type="term" value="F:iron ion binding"/>
    <property type="evidence" value="ECO:0007669"/>
    <property type="project" value="InterPro"/>
</dbReference>